<reference evidence="2 3" key="1">
    <citation type="submission" date="2023-07" db="EMBL/GenBank/DDBJ databases">
        <title>Sorghum-associated microbial communities from plants grown in Nebraska, USA.</title>
        <authorList>
            <person name="Schachtman D."/>
        </authorList>
    </citation>
    <scope>NUCLEOTIDE SEQUENCE [LARGE SCALE GENOMIC DNA]</scope>
    <source>
        <strain evidence="2 3">3262</strain>
    </source>
</reference>
<dbReference type="Pfam" id="PF13358">
    <property type="entry name" value="DDE_3"/>
    <property type="match status" value="1"/>
</dbReference>
<dbReference type="InterPro" id="IPR038717">
    <property type="entry name" value="Tc1-like_DDE_dom"/>
</dbReference>
<accession>A0ABU1TCJ9</accession>
<organism evidence="2 3">
    <name type="scientific">Mucilaginibacter pocheonensis</name>
    <dbReference type="NCBI Taxonomy" id="398050"/>
    <lineage>
        <taxon>Bacteria</taxon>
        <taxon>Pseudomonadati</taxon>
        <taxon>Bacteroidota</taxon>
        <taxon>Sphingobacteriia</taxon>
        <taxon>Sphingobacteriales</taxon>
        <taxon>Sphingobacteriaceae</taxon>
        <taxon>Mucilaginibacter</taxon>
    </lineage>
</organism>
<sequence length="185" mass="21527">MLKKDNEPYYVPDKQKHKGVVICTAALELSTNQATHFFSTRKNTFETIKLVETLASLYADQRRIYLCWDNVSWHRSKILINFIEDHNKVHKPLIVRVPLPSCTQFLNVIESVFGGLAKAVIHNSNYGNIEECQAAINKYFLERNEHFRNNPKRAGNKIWRKEPVPAHFCETQNSRNRRAMRGATQ</sequence>
<dbReference type="RefSeq" id="WP_310096504.1">
    <property type="nucleotide sequence ID" value="NZ_JAVDUU010000003.1"/>
</dbReference>
<dbReference type="Gene3D" id="3.30.420.10">
    <property type="entry name" value="Ribonuclease H-like superfamily/Ribonuclease H"/>
    <property type="match status" value="1"/>
</dbReference>
<evidence type="ECO:0000313" key="3">
    <source>
        <dbReference type="Proteomes" id="UP001247620"/>
    </source>
</evidence>
<feature type="domain" description="Tc1-like transposase DDE" evidence="1">
    <location>
        <begin position="3"/>
        <end position="131"/>
    </location>
</feature>
<dbReference type="Proteomes" id="UP001247620">
    <property type="component" value="Unassembled WGS sequence"/>
</dbReference>
<protein>
    <recommendedName>
        <fullName evidence="1">Tc1-like transposase DDE domain-containing protein</fullName>
    </recommendedName>
</protein>
<name>A0ABU1TCJ9_9SPHI</name>
<evidence type="ECO:0000313" key="2">
    <source>
        <dbReference type="EMBL" id="MDR6942920.1"/>
    </source>
</evidence>
<comment type="caution">
    <text evidence="2">The sequence shown here is derived from an EMBL/GenBank/DDBJ whole genome shotgun (WGS) entry which is preliminary data.</text>
</comment>
<evidence type="ECO:0000259" key="1">
    <source>
        <dbReference type="Pfam" id="PF13358"/>
    </source>
</evidence>
<keyword evidence="3" id="KW-1185">Reference proteome</keyword>
<gene>
    <name evidence="2" type="ORF">J2W55_002773</name>
</gene>
<dbReference type="EMBL" id="JAVDUU010000003">
    <property type="protein sequence ID" value="MDR6942920.1"/>
    <property type="molecule type" value="Genomic_DNA"/>
</dbReference>
<dbReference type="InterPro" id="IPR036397">
    <property type="entry name" value="RNaseH_sf"/>
</dbReference>
<proteinExistence type="predicted"/>